<evidence type="ECO:0000313" key="9">
    <source>
        <dbReference type="Proteomes" id="UP000799537"/>
    </source>
</evidence>
<dbReference type="SUPFAM" id="SSF103473">
    <property type="entry name" value="MFS general substrate transporter"/>
    <property type="match status" value="1"/>
</dbReference>
<proteinExistence type="predicted"/>
<dbReference type="RefSeq" id="XP_033666185.1">
    <property type="nucleotide sequence ID" value="XM_033817288.1"/>
</dbReference>
<dbReference type="EMBL" id="ML993600">
    <property type="protein sequence ID" value="KAF2165296.1"/>
    <property type="molecule type" value="Genomic_DNA"/>
</dbReference>
<dbReference type="InterPro" id="IPR049680">
    <property type="entry name" value="FLVCR1-2_SLC49-like"/>
</dbReference>
<evidence type="ECO:0000256" key="3">
    <source>
        <dbReference type="ARBA" id="ARBA00022989"/>
    </source>
</evidence>
<evidence type="ECO:0000259" key="7">
    <source>
        <dbReference type="PROSITE" id="PS50850"/>
    </source>
</evidence>
<evidence type="ECO:0000256" key="6">
    <source>
        <dbReference type="SAM" id="Phobius"/>
    </source>
</evidence>
<evidence type="ECO:0000256" key="1">
    <source>
        <dbReference type="ARBA" id="ARBA00004141"/>
    </source>
</evidence>
<evidence type="ECO:0000256" key="5">
    <source>
        <dbReference type="SAM" id="MobiDB-lite"/>
    </source>
</evidence>
<feature type="transmembrane region" description="Helical" evidence="6">
    <location>
        <begin position="65"/>
        <end position="83"/>
    </location>
</feature>
<feature type="transmembrane region" description="Helical" evidence="6">
    <location>
        <begin position="408"/>
        <end position="431"/>
    </location>
</feature>
<feature type="compositionally biased region" description="Basic and acidic residues" evidence="5">
    <location>
        <begin position="13"/>
        <end position="25"/>
    </location>
</feature>
<feature type="transmembrane region" description="Helical" evidence="6">
    <location>
        <begin position="443"/>
        <end position="463"/>
    </location>
</feature>
<dbReference type="PANTHER" id="PTHR10924">
    <property type="entry name" value="MAJOR FACILITATOR SUPERFAMILY PROTEIN-RELATED"/>
    <property type="match status" value="1"/>
</dbReference>
<feature type="transmembrane region" description="Helical" evidence="6">
    <location>
        <begin position="315"/>
        <end position="335"/>
    </location>
</feature>
<dbReference type="GO" id="GO:0016020">
    <property type="term" value="C:membrane"/>
    <property type="evidence" value="ECO:0007669"/>
    <property type="project" value="UniProtKB-SubCell"/>
</dbReference>
<keyword evidence="2 6" id="KW-0812">Transmembrane</keyword>
<feature type="transmembrane region" description="Helical" evidence="6">
    <location>
        <begin position="132"/>
        <end position="151"/>
    </location>
</feature>
<dbReference type="GO" id="GO:0022857">
    <property type="term" value="F:transmembrane transporter activity"/>
    <property type="evidence" value="ECO:0007669"/>
    <property type="project" value="InterPro"/>
</dbReference>
<evidence type="ECO:0000256" key="2">
    <source>
        <dbReference type="ARBA" id="ARBA00022692"/>
    </source>
</evidence>
<name>A0A6A6CIR2_ZASCE</name>
<evidence type="ECO:0000313" key="8">
    <source>
        <dbReference type="EMBL" id="KAF2165296.1"/>
    </source>
</evidence>
<organism evidence="8 9">
    <name type="scientific">Zasmidium cellare ATCC 36951</name>
    <dbReference type="NCBI Taxonomy" id="1080233"/>
    <lineage>
        <taxon>Eukaryota</taxon>
        <taxon>Fungi</taxon>
        <taxon>Dikarya</taxon>
        <taxon>Ascomycota</taxon>
        <taxon>Pezizomycotina</taxon>
        <taxon>Dothideomycetes</taxon>
        <taxon>Dothideomycetidae</taxon>
        <taxon>Mycosphaerellales</taxon>
        <taxon>Mycosphaerellaceae</taxon>
        <taxon>Zasmidium</taxon>
    </lineage>
</organism>
<dbReference type="Gene3D" id="1.20.1250.20">
    <property type="entry name" value="MFS general substrate transporter like domains"/>
    <property type="match status" value="2"/>
</dbReference>
<dbReference type="InterPro" id="IPR020846">
    <property type="entry name" value="MFS_dom"/>
</dbReference>
<keyword evidence="9" id="KW-1185">Reference proteome</keyword>
<feature type="transmembrane region" description="Helical" evidence="6">
    <location>
        <begin position="347"/>
        <end position="364"/>
    </location>
</feature>
<feature type="transmembrane region" description="Helical" evidence="6">
    <location>
        <begin position="157"/>
        <end position="179"/>
    </location>
</feature>
<protein>
    <recommendedName>
        <fullName evidence="7">Major facilitator superfamily (MFS) profile domain-containing protein</fullName>
    </recommendedName>
</protein>
<feature type="transmembrane region" description="Helical" evidence="6">
    <location>
        <begin position="278"/>
        <end position="303"/>
    </location>
</feature>
<comment type="subcellular location">
    <subcellularLocation>
        <location evidence="1">Membrane</location>
        <topology evidence="1">Multi-pass membrane protein</topology>
    </subcellularLocation>
</comment>
<dbReference type="OrthoDB" id="422206at2759"/>
<feature type="region of interest" description="Disordered" evidence="5">
    <location>
        <begin position="1"/>
        <end position="30"/>
    </location>
</feature>
<keyword evidence="4 6" id="KW-0472">Membrane</keyword>
<dbReference type="InterPro" id="IPR011701">
    <property type="entry name" value="MFS"/>
</dbReference>
<gene>
    <name evidence="8" type="ORF">M409DRAFT_67172</name>
</gene>
<dbReference type="GeneID" id="54570560"/>
<feature type="transmembrane region" description="Helical" evidence="6">
    <location>
        <begin position="103"/>
        <end position="125"/>
    </location>
</feature>
<reference evidence="8" key="1">
    <citation type="journal article" date="2020" name="Stud. Mycol.">
        <title>101 Dothideomycetes genomes: a test case for predicting lifestyles and emergence of pathogens.</title>
        <authorList>
            <person name="Haridas S."/>
            <person name="Albert R."/>
            <person name="Binder M."/>
            <person name="Bloem J."/>
            <person name="Labutti K."/>
            <person name="Salamov A."/>
            <person name="Andreopoulos B."/>
            <person name="Baker S."/>
            <person name="Barry K."/>
            <person name="Bills G."/>
            <person name="Bluhm B."/>
            <person name="Cannon C."/>
            <person name="Castanera R."/>
            <person name="Culley D."/>
            <person name="Daum C."/>
            <person name="Ezra D."/>
            <person name="Gonzalez J."/>
            <person name="Henrissat B."/>
            <person name="Kuo A."/>
            <person name="Liang C."/>
            <person name="Lipzen A."/>
            <person name="Lutzoni F."/>
            <person name="Magnuson J."/>
            <person name="Mondo S."/>
            <person name="Nolan M."/>
            <person name="Ohm R."/>
            <person name="Pangilinan J."/>
            <person name="Park H.-J."/>
            <person name="Ramirez L."/>
            <person name="Alfaro M."/>
            <person name="Sun H."/>
            <person name="Tritt A."/>
            <person name="Yoshinaga Y."/>
            <person name="Zwiers L.-H."/>
            <person name="Turgeon B."/>
            <person name="Goodwin S."/>
            <person name="Spatafora J."/>
            <person name="Crous P."/>
            <person name="Grigoriev I."/>
        </authorList>
    </citation>
    <scope>NUCLEOTIDE SEQUENCE</scope>
    <source>
        <strain evidence="8">ATCC 36951</strain>
    </source>
</reference>
<dbReference type="Proteomes" id="UP000799537">
    <property type="component" value="Unassembled WGS sequence"/>
</dbReference>
<dbReference type="Pfam" id="PF07690">
    <property type="entry name" value="MFS_1"/>
    <property type="match status" value="1"/>
</dbReference>
<dbReference type="InterPro" id="IPR036259">
    <property type="entry name" value="MFS_trans_sf"/>
</dbReference>
<dbReference type="AlphaFoldDB" id="A0A6A6CIR2"/>
<dbReference type="PANTHER" id="PTHR10924:SF6">
    <property type="entry name" value="SOLUTE CARRIER FAMILY 49 MEMBER A3"/>
    <property type="match status" value="1"/>
</dbReference>
<evidence type="ECO:0000256" key="4">
    <source>
        <dbReference type="ARBA" id="ARBA00023136"/>
    </source>
</evidence>
<keyword evidence="3 6" id="KW-1133">Transmembrane helix</keyword>
<feature type="transmembrane region" description="Helical" evidence="6">
    <location>
        <begin position="370"/>
        <end position="396"/>
    </location>
</feature>
<sequence>MAGPSNGAPPERQTSRDSTAKRPGDDNVLVQQSTADTTDGLLDDNNIEHHASPSPPQYRVYKRRFFGLAQLVLLNIVISWDWLTYASVSDTAAQFFDTSESVINWLSTAFLLAFAVAAPATIWILNRYGPKASILAASALTLIGNWVRYAGTRAGSGYFGVVMFGQILIGLAQPFVLAAPTRYSQLWFSDQGRITATAIASLANPLGGALGQLISPIWSDDISGFPNMVLYVGIISSVATIPAPFIPAKPPSPPSATAALEKLDLVQALRELPHNASFFLIAIPFAVYVGFFNATSSLINQIFEPYGFSETDAGIAGGLLILVGLVASAIVSPIIDRTKKYLITIKVIIPILAILYIILIWMPGTRSLAGPYIVCALLGATSFSLLPVALEVLSILTLPVSPEVSSVIGWTGGQVLGAIFIVIMDALQGGWSSQPPDSLKRALVFQAVVACAVVPLPMFLGTWKFRKIVWNPAGYMETHTTT</sequence>
<dbReference type="PROSITE" id="PS50850">
    <property type="entry name" value="MFS"/>
    <property type="match status" value="1"/>
</dbReference>
<feature type="domain" description="Major facilitator superfamily (MFS) profile" evidence="7">
    <location>
        <begin position="67"/>
        <end position="464"/>
    </location>
</feature>
<accession>A0A6A6CIR2</accession>